<comment type="subcellular location">
    <subcellularLocation>
        <location evidence="1">Cell membrane</location>
        <topology evidence="1">Multi-pass membrane protein</topology>
    </subcellularLocation>
</comment>
<feature type="domain" description="K+ potassium transporter integral membrane" evidence="11">
    <location>
        <begin position="153"/>
        <end position="347"/>
    </location>
</feature>
<feature type="transmembrane region" description="Helical" evidence="10">
    <location>
        <begin position="21"/>
        <end position="39"/>
    </location>
</feature>
<dbReference type="PANTHER" id="PTHR30540">
    <property type="entry name" value="OSMOTIC STRESS POTASSIUM TRANSPORTER"/>
    <property type="match status" value="1"/>
</dbReference>
<dbReference type="Pfam" id="PF02705">
    <property type="entry name" value="K_trans"/>
    <property type="match status" value="1"/>
</dbReference>
<feature type="transmembrane region" description="Helical" evidence="10">
    <location>
        <begin position="253"/>
        <end position="275"/>
    </location>
</feature>
<evidence type="ECO:0000256" key="9">
    <source>
        <dbReference type="ARBA" id="ARBA00023136"/>
    </source>
</evidence>
<evidence type="ECO:0000256" key="7">
    <source>
        <dbReference type="ARBA" id="ARBA00022989"/>
    </source>
</evidence>
<feature type="transmembrane region" description="Helical" evidence="10">
    <location>
        <begin position="51"/>
        <end position="69"/>
    </location>
</feature>
<dbReference type="InterPro" id="IPR053952">
    <property type="entry name" value="K_trans_C"/>
</dbReference>
<evidence type="ECO:0000256" key="2">
    <source>
        <dbReference type="ARBA" id="ARBA00008440"/>
    </source>
</evidence>
<name>A0A2Z7BHE7_9LAMI</name>
<evidence type="ECO:0000313" key="13">
    <source>
        <dbReference type="EMBL" id="KZV33457.1"/>
    </source>
</evidence>
<feature type="transmembrane region" description="Helical" evidence="10">
    <location>
        <begin position="81"/>
        <end position="103"/>
    </location>
</feature>
<evidence type="ECO:0000259" key="12">
    <source>
        <dbReference type="Pfam" id="PF22776"/>
    </source>
</evidence>
<dbReference type="PANTHER" id="PTHR30540:SF106">
    <property type="entry name" value="POTASSIUM TRANSPORTER 26"/>
    <property type="match status" value="1"/>
</dbReference>
<feature type="domain" description="K+ potassium transporter C-terminal" evidence="12">
    <location>
        <begin position="360"/>
        <end position="525"/>
    </location>
</feature>
<organism evidence="13 14">
    <name type="scientific">Dorcoceras hygrometricum</name>
    <dbReference type="NCBI Taxonomy" id="472368"/>
    <lineage>
        <taxon>Eukaryota</taxon>
        <taxon>Viridiplantae</taxon>
        <taxon>Streptophyta</taxon>
        <taxon>Embryophyta</taxon>
        <taxon>Tracheophyta</taxon>
        <taxon>Spermatophyta</taxon>
        <taxon>Magnoliopsida</taxon>
        <taxon>eudicotyledons</taxon>
        <taxon>Gunneridae</taxon>
        <taxon>Pentapetalae</taxon>
        <taxon>asterids</taxon>
        <taxon>lamiids</taxon>
        <taxon>Lamiales</taxon>
        <taxon>Gesneriaceae</taxon>
        <taxon>Didymocarpoideae</taxon>
        <taxon>Trichosporeae</taxon>
        <taxon>Loxocarpinae</taxon>
        <taxon>Dorcoceras</taxon>
    </lineage>
</organism>
<evidence type="ECO:0000256" key="8">
    <source>
        <dbReference type="ARBA" id="ARBA00023065"/>
    </source>
</evidence>
<proteinExistence type="inferred from homology"/>
<keyword evidence="3" id="KW-0813">Transport</keyword>
<evidence type="ECO:0000256" key="1">
    <source>
        <dbReference type="ARBA" id="ARBA00004651"/>
    </source>
</evidence>
<keyword evidence="14" id="KW-1185">Reference proteome</keyword>
<sequence>MYYQQGSTIKNKSKAFIEKSNTAQFLLTFIVLLGTGMVIGDGALTPATSDYVVLMAVILLLILFFFQRFGTSKVSCSFSPIMFLWFATNATIGLYNIVNYHPSILKGISPYYMFKFFLRRKRTGWELLGAVFLCTSGAEAMFADLGHFNKRSIQNPEKLSTAYYSSIPTPVYWPMFVIATLSAVVASQSMISATFSIVKQSLALGCFPRVNMLHMSSKHEGQVYSPEVNFILGILCIALVVGFKQGVEISNAYGVAIICVMLITTSLVTVVMLVIWDTNFLLILAFFVPFLFIEGCFLSAMVNRIPLGGWVPFAIASFLMIIMLSWTSGRSKKTKYDSERKLGFEELHRILYESNLHHPSGICLFCADLVNGIPPIIRHYIHNTNSLREITIIVTIRTLPIKTVLPEERFDVAKVGFDGVYRCLIQFGYKDEQSLEGNAVRLIVEKLKEISESTEEAMKLDSALDKGVVFVTGRTILKSKENNGWLTRWTINYFYRFLQKNSVSAVSPLKIPPENFLQVGMLYEI</sequence>
<evidence type="ECO:0000256" key="10">
    <source>
        <dbReference type="SAM" id="Phobius"/>
    </source>
</evidence>
<dbReference type="InterPro" id="IPR003855">
    <property type="entry name" value="K+_transporter"/>
</dbReference>
<evidence type="ECO:0000259" key="11">
    <source>
        <dbReference type="Pfam" id="PF02705"/>
    </source>
</evidence>
<keyword evidence="5 10" id="KW-0812">Transmembrane</keyword>
<evidence type="ECO:0000256" key="5">
    <source>
        <dbReference type="ARBA" id="ARBA00022692"/>
    </source>
</evidence>
<evidence type="ECO:0000256" key="6">
    <source>
        <dbReference type="ARBA" id="ARBA00022958"/>
    </source>
</evidence>
<dbReference type="GO" id="GO:0005886">
    <property type="term" value="C:plasma membrane"/>
    <property type="evidence" value="ECO:0007669"/>
    <property type="project" value="UniProtKB-SubCell"/>
</dbReference>
<dbReference type="GO" id="GO:0015079">
    <property type="term" value="F:potassium ion transmembrane transporter activity"/>
    <property type="evidence" value="ECO:0007669"/>
    <property type="project" value="InterPro"/>
</dbReference>
<accession>A0A2Z7BHE7</accession>
<dbReference type="Pfam" id="PF22776">
    <property type="entry name" value="K_trans_C"/>
    <property type="match status" value="1"/>
</dbReference>
<protein>
    <submittedName>
        <fullName evidence="13">Potassium transporter 26-like</fullName>
    </submittedName>
</protein>
<keyword evidence="4" id="KW-0633">Potassium transport</keyword>
<dbReference type="AlphaFoldDB" id="A0A2Z7BHE7"/>
<reference evidence="13 14" key="1">
    <citation type="journal article" date="2015" name="Proc. Natl. Acad. Sci. U.S.A.">
        <title>The resurrection genome of Boea hygrometrica: A blueprint for survival of dehydration.</title>
        <authorList>
            <person name="Xiao L."/>
            <person name="Yang G."/>
            <person name="Zhang L."/>
            <person name="Yang X."/>
            <person name="Zhao S."/>
            <person name="Ji Z."/>
            <person name="Zhou Q."/>
            <person name="Hu M."/>
            <person name="Wang Y."/>
            <person name="Chen M."/>
            <person name="Xu Y."/>
            <person name="Jin H."/>
            <person name="Xiao X."/>
            <person name="Hu G."/>
            <person name="Bao F."/>
            <person name="Hu Y."/>
            <person name="Wan P."/>
            <person name="Li L."/>
            <person name="Deng X."/>
            <person name="Kuang T."/>
            <person name="Xiang C."/>
            <person name="Zhu J.K."/>
            <person name="Oliver M.J."/>
            <person name="He Y."/>
        </authorList>
    </citation>
    <scope>NUCLEOTIDE SEQUENCE [LARGE SCALE GENOMIC DNA]</scope>
    <source>
        <strain evidence="14">cv. XS01</strain>
    </source>
</reference>
<keyword evidence="6" id="KW-0630">Potassium</keyword>
<feature type="transmembrane region" description="Helical" evidence="10">
    <location>
        <begin position="307"/>
        <end position="326"/>
    </location>
</feature>
<feature type="transmembrane region" description="Helical" evidence="10">
    <location>
        <begin position="163"/>
        <end position="184"/>
    </location>
</feature>
<dbReference type="OrthoDB" id="504708at2759"/>
<dbReference type="InterPro" id="IPR053951">
    <property type="entry name" value="K_trans_N"/>
</dbReference>
<dbReference type="Proteomes" id="UP000250235">
    <property type="component" value="Unassembled WGS sequence"/>
</dbReference>
<feature type="transmembrane region" description="Helical" evidence="10">
    <location>
        <begin position="280"/>
        <end position="301"/>
    </location>
</feature>
<evidence type="ECO:0000256" key="3">
    <source>
        <dbReference type="ARBA" id="ARBA00022448"/>
    </source>
</evidence>
<dbReference type="EMBL" id="KV005783">
    <property type="protein sequence ID" value="KZV33457.1"/>
    <property type="molecule type" value="Genomic_DNA"/>
</dbReference>
<feature type="transmembrane region" description="Helical" evidence="10">
    <location>
        <begin position="228"/>
        <end position="247"/>
    </location>
</feature>
<gene>
    <name evidence="13" type="ORF">F511_12971</name>
</gene>
<comment type="similarity">
    <text evidence="2">Belongs to the HAK/KUP transporter (TC 2.A.72.3) family.</text>
</comment>
<keyword evidence="9 10" id="KW-0472">Membrane</keyword>
<keyword evidence="7 10" id="KW-1133">Transmembrane helix</keyword>
<evidence type="ECO:0000313" key="14">
    <source>
        <dbReference type="Proteomes" id="UP000250235"/>
    </source>
</evidence>
<keyword evidence="8" id="KW-0406">Ion transport</keyword>
<feature type="transmembrane region" description="Helical" evidence="10">
    <location>
        <begin position="123"/>
        <end position="142"/>
    </location>
</feature>
<evidence type="ECO:0000256" key="4">
    <source>
        <dbReference type="ARBA" id="ARBA00022538"/>
    </source>
</evidence>